<dbReference type="InterPro" id="IPR019051">
    <property type="entry name" value="Trp_biosyn_TM_oprn/chp"/>
</dbReference>
<protein>
    <submittedName>
        <fullName evidence="3">Trp region conserved hypothetical membrane protein</fullName>
    </submittedName>
</protein>
<dbReference type="STRING" id="910347.SAMN05421773_106239"/>
<dbReference type="AlphaFoldDB" id="A0A1I1MHF1"/>
<gene>
    <name evidence="3" type="ORF">SAMN05421773_106239</name>
</gene>
<evidence type="ECO:0000313" key="3">
    <source>
        <dbReference type="EMBL" id="SFC84252.1"/>
    </source>
</evidence>
<proteinExistence type="predicted"/>
<sequence>MTPEHHPSPPDSSRASRRALGPALLGGAAGAGLVLIAAGQTWSEGTTAASGAGLPVTATGNAVSGLPSALALVGLGALVAVFAARRTGRRVVSAVLLLSGAGAAVTAAAGARDTGALRDSAAEATGLTGAAVTAVSHTAWPWISALGGLLLLGAGLLALGYGRSWPAMSGRHERGGRRAPAAPRRASAAERPEEMWQALDRGEDPTEPDGRPGGRGR</sequence>
<keyword evidence="4" id="KW-1185">Reference proteome</keyword>
<feature type="transmembrane region" description="Helical" evidence="2">
    <location>
        <begin position="62"/>
        <end position="84"/>
    </location>
</feature>
<dbReference type="Proteomes" id="UP000199207">
    <property type="component" value="Unassembled WGS sequence"/>
</dbReference>
<feature type="transmembrane region" description="Helical" evidence="2">
    <location>
        <begin position="91"/>
        <end position="111"/>
    </location>
</feature>
<feature type="transmembrane region" description="Helical" evidence="2">
    <location>
        <begin position="139"/>
        <end position="161"/>
    </location>
</feature>
<dbReference type="RefSeq" id="WP_093839096.1">
    <property type="nucleotide sequence ID" value="NZ_FOLM01000006.1"/>
</dbReference>
<reference evidence="3 4" key="1">
    <citation type="submission" date="2016-10" db="EMBL/GenBank/DDBJ databases">
        <authorList>
            <person name="de Groot N.N."/>
        </authorList>
    </citation>
    <scope>NUCLEOTIDE SEQUENCE [LARGE SCALE GENOMIC DNA]</scope>
    <source>
        <strain evidence="3 4">CGMCC 4.5739</strain>
    </source>
</reference>
<keyword evidence="2" id="KW-1133">Transmembrane helix</keyword>
<dbReference type="NCBIfam" id="TIGR02234">
    <property type="entry name" value="trp_oprn_chp"/>
    <property type="match status" value="1"/>
</dbReference>
<dbReference type="Pfam" id="PF09534">
    <property type="entry name" value="Trp_oprn_chp"/>
    <property type="match status" value="1"/>
</dbReference>
<evidence type="ECO:0000256" key="2">
    <source>
        <dbReference type="SAM" id="Phobius"/>
    </source>
</evidence>
<accession>A0A1I1MHF1</accession>
<evidence type="ECO:0000313" key="4">
    <source>
        <dbReference type="Proteomes" id="UP000199207"/>
    </source>
</evidence>
<feature type="transmembrane region" description="Helical" evidence="2">
    <location>
        <begin position="20"/>
        <end position="42"/>
    </location>
</feature>
<feature type="compositionally biased region" description="Basic and acidic residues" evidence="1">
    <location>
        <begin position="187"/>
        <end position="217"/>
    </location>
</feature>
<dbReference type="EMBL" id="FOLM01000006">
    <property type="protein sequence ID" value="SFC84252.1"/>
    <property type="molecule type" value="Genomic_DNA"/>
</dbReference>
<name>A0A1I1MHF1_9ACTN</name>
<keyword evidence="2" id="KW-0812">Transmembrane</keyword>
<keyword evidence="2" id="KW-0472">Membrane</keyword>
<organism evidence="3 4">
    <name type="scientific">Streptomyces aidingensis</name>
    <dbReference type="NCBI Taxonomy" id="910347"/>
    <lineage>
        <taxon>Bacteria</taxon>
        <taxon>Bacillati</taxon>
        <taxon>Actinomycetota</taxon>
        <taxon>Actinomycetes</taxon>
        <taxon>Kitasatosporales</taxon>
        <taxon>Streptomycetaceae</taxon>
        <taxon>Streptomyces</taxon>
    </lineage>
</organism>
<dbReference type="InterPro" id="IPR011746">
    <property type="entry name" value="Trp_synth-assoc_CHP"/>
</dbReference>
<evidence type="ECO:0000256" key="1">
    <source>
        <dbReference type="SAM" id="MobiDB-lite"/>
    </source>
</evidence>
<feature type="region of interest" description="Disordered" evidence="1">
    <location>
        <begin position="169"/>
        <end position="217"/>
    </location>
</feature>